<dbReference type="HOGENOM" id="CLU_1384929_0_0_1"/>
<gene>
    <name evidence="2" type="ORF">SETTUDRAFT_25867</name>
</gene>
<dbReference type="AlphaFoldDB" id="R0K983"/>
<name>R0K983_EXST2</name>
<dbReference type="Proteomes" id="UP000016935">
    <property type="component" value="Unassembled WGS sequence"/>
</dbReference>
<dbReference type="RefSeq" id="XP_008022391.1">
    <property type="nucleotide sequence ID" value="XM_008024200.1"/>
</dbReference>
<sequence>MARKKASDQPPAPLRRMPKRAAAPGNMNETQLQRTQEATARAGNAKPSDTTVADASTPKKSKKPAAEPESRKATPKKAVAEKATPKREKPALKKVKGSKVEKAKPETKSKKATEPDSPIPDVGGTSESESDYTPIAKQRVTPKKKTTPKAKQKTAQKAKEKLEEQYSDDEVVYVPYGRPNVVTLSSPSENEDIEDLG</sequence>
<evidence type="ECO:0000313" key="3">
    <source>
        <dbReference type="Proteomes" id="UP000016935"/>
    </source>
</evidence>
<dbReference type="GeneID" id="19402956"/>
<feature type="compositionally biased region" description="Basic and acidic residues" evidence="1">
    <location>
        <begin position="64"/>
        <end position="91"/>
    </location>
</feature>
<feature type="region of interest" description="Disordered" evidence="1">
    <location>
        <begin position="1"/>
        <end position="166"/>
    </location>
</feature>
<evidence type="ECO:0000256" key="1">
    <source>
        <dbReference type="SAM" id="MobiDB-lite"/>
    </source>
</evidence>
<accession>R0K983</accession>
<organism evidence="2 3">
    <name type="scientific">Exserohilum turcicum (strain 28A)</name>
    <name type="common">Northern leaf blight fungus</name>
    <name type="synonym">Setosphaeria turcica</name>
    <dbReference type="NCBI Taxonomy" id="671987"/>
    <lineage>
        <taxon>Eukaryota</taxon>
        <taxon>Fungi</taxon>
        <taxon>Dikarya</taxon>
        <taxon>Ascomycota</taxon>
        <taxon>Pezizomycotina</taxon>
        <taxon>Dothideomycetes</taxon>
        <taxon>Pleosporomycetidae</taxon>
        <taxon>Pleosporales</taxon>
        <taxon>Pleosporineae</taxon>
        <taxon>Pleosporaceae</taxon>
        <taxon>Exserohilum</taxon>
    </lineage>
</organism>
<keyword evidence="3" id="KW-1185">Reference proteome</keyword>
<feature type="compositionally biased region" description="Basic residues" evidence="1">
    <location>
        <begin position="140"/>
        <end position="156"/>
    </location>
</feature>
<proteinExistence type="predicted"/>
<evidence type="ECO:0000313" key="2">
    <source>
        <dbReference type="EMBL" id="EOA89543.1"/>
    </source>
</evidence>
<feature type="compositionally biased region" description="Basic and acidic residues" evidence="1">
    <location>
        <begin position="98"/>
        <end position="114"/>
    </location>
</feature>
<reference evidence="2 3" key="2">
    <citation type="journal article" date="2013" name="PLoS Genet.">
        <title>Comparative genome structure, secondary metabolite, and effector coding capacity across Cochliobolus pathogens.</title>
        <authorList>
            <person name="Condon B.J."/>
            <person name="Leng Y."/>
            <person name="Wu D."/>
            <person name="Bushley K.E."/>
            <person name="Ohm R.A."/>
            <person name="Otillar R."/>
            <person name="Martin J."/>
            <person name="Schackwitz W."/>
            <person name="Grimwood J."/>
            <person name="MohdZainudin N."/>
            <person name="Xue C."/>
            <person name="Wang R."/>
            <person name="Manning V.A."/>
            <person name="Dhillon B."/>
            <person name="Tu Z.J."/>
            <person name="Steffenson B.J."/>
            <person name="Salamov A."/>
            <person name="Sun H."/>
            <person name="Lowry S."/>
            <person name="LaButti K."/>
            <person name="Han J."/>
            <person name="Copeland A."/>
            <person name="Lindquist E."/>
            <person name="Barry K."/>
            <person name="Schmutz J."/>
            <person name="Baker S.E."/>
            <person name="Ciuffetti L.M."/>
            <person name="Grigoriev I.V."/>
            <person name="Zhong S."/>
            <person name="Turgeon B.G."/>
        </authorList>
    </citation>
    <scope>NUCLEOTIDE SEQUENCE [LARGE SCALE GENOMIC DNA]</scope>
    <source>
        <strain evidence="3">28A</strain>
    </source>
</reference>
<dbReference type="EMBL" id="KB908504">
    <property type="protein sequence ID" value="EOA89543.1"/>
    <property type="molecule type" value="Genomic_DNA"/>
</dbReference>
<reference evidence="2 3" key="1">
    <citation type="journal article" date="2012" name="PLoS Pathog.">
        <title>Diverse lifestyles and strategies of plant pathogenesis encoded in the genomes of eighteen Dothideomycetes fungi.</title>
        <authorList>
            <person name="Ohm R.A."/>
            <person name="Feau N."/>
            <person name="Henrissat B."/>
            <person name="Schoch C.L."/>
            <person name="Horwitz B.A."/>
            <person name="Barry K.W."/>
            <person name="Condon B.J."/>
            <person name="Copeland A.C."/>
            <person name="Dhillon B."/>
            <person name="Glaser F."/>
            <person name="Hesse C.N."/>
            <person name="Kosti I."/>
            <person name="LaButti K."/>
            <person name="Lindquist E.A."/>
            <person name="Lucas S."/>
            <person name="Salamov A.A."/>
            <person name="Bradshaw R.E."/>
            <person name="Ciuffetti L."/>
            <person name="Hamelin R.C."/>
            <person name="Kema G.H.J."/>
            <person name="Lawrence C."/>
            <person name="Scott J.A."/>
            <person name="Spatafora J.W."/>
            <person name="Turgeon B.G."/>
            <person name="de Wit P.J.G.M."/>
            <person name="Zhong S."/>
            <person name="Goodwin S.B."/>
            <person name="Grigoriev I.V."/>
        </authorList>
    </citation>
    <scope>NUCLEOTIDE SEQUENCE [LARGE SCALE GENOMIC DNA]</scope>
    <source>
        <strain evidence="3">28A</strain>
    </source>
</reference>
<feature type="compositionally biased region" description="Polar residues" evidence="1">
    <location>
        <begin position="27"/>
        <end position="38"/>
    </location>
</feature>
<protein>
    <submittedName>
        <fullName evidence="2">Uncharacterized protein</fullName>
    </submittedName>
</protein>